<evidence type="ECO:0000256" key="2">
    <source>
        <dbReference type="ARBA" id="ARBA00007069"/>
    </source>
</evidence>
<keyword evidence="3" id="KW-0813">Transport</keyword>
<accession>A0A9X5E7V8</accession>
<dbReference type="OrthoDB" id="9807047at2"/>
<evidence type="ECO:0000259" key="9">
    <source>
        <dbReference type="PROSITE" id="PS50928"/>
    </source>
</evidence>
<feature type="transmembrane region" description="Helical" evidence="8">
    <location>
        <begin position="255"/>
        <end position="278"/>
    </location>
</feature>
<dbReference type="Proteomes" id="UP000031532">
    <property type="component" value="Unassembled WGS sequence"/>
</dbReference>
<gene>
    <name evidence="10" type="ORF">QH73_0014380</name>
</gene>
<comment type="subcellular location">
    <subcellularLocation>
        <location evidence="1">Cell membrane</location>
        <topology evidence="1">Multi-pass membrane protein</topology>
    </subcellularLocation>
</comment>
<keyword evidence="6 8" id="KW-1133">Transmembrane helix</keyword>
<dbReference type="RefSeq" id="WP_039713250.1">
    <property type="nucleotide sequence ID" value="NZ_JTJC03000003.1"/>
</dbReference>
<comment type="similarity">
    <text evidence="2">Belongs to the binding-protein-dependent transport system permease family. CysTW subfamily.</text>
</comment>
<keyword evidence="7 8" id="KW-0472">Membrane</keyword>
<name>A0A9X5E7V8_9CYAN</name>
<dbReference type="InterPro" id="IPR000515">
    <property type="entry name" value="MetI-like"/>
</dbReference>
<dbReference type="GO" id="GO:0005886">
    <property type="term" value="C:plasma membrane"/>
    <property type="evidence" value="ECO:0007669"/>
    <property type="project" value="UniProtKB-SubCell"/>
</dbReference>
<protein>
    <submittedName>
        <fullName evidence="10">ABC transporter permease</fullName>
    </submittedName>
</protein>
<feature type="transmembrane region" description="Helical" evidence="8">
    <location>
        <begin position="12"/>
        <end position="37"/>
    </location>
</feature>
<evidence type="ECO:0000256" key="5">
    <source>
        <dbReference type="ARBA" id="ARBA00022692"/>
    </source>
</evidence>
<evidence type="ECO:0000256" key="1">
    <source>
        <dbReference type="ARBA" id="ARBA00004651"/>
    </source>
</evidence>
<dbReference type="Gene3D" id="1.10.3720.10">
    <property type="entry name" value="MetI-like"/>
    <property type="match status" value="1"/>
</dbReference>
<dbReference type="AlphaFoldDB" id="A0A9X5E7V8"/>
<dbReference type="PROSITE" id="PS50928">
    <property type="entry name" value="ABC_TM1"/>
    <property type="match status" value="1"/>
</dbReference>
<evidence type="ECO:0000313" key="11">
    <source>
        <dbReference type="Proteomes" id="UP000031532"/>
    </source>
</evidence>
<feature type="transmembrane region" description="Helical" evidence="8">
    <location>
        <begin position="103"/>
        <end position="124"/>
    </location>
</feature>
<feature type="domain" description="ABC transmembrane type-1" evidence="9">
    <location>
        <begin position="66"/>
        <end position="274"/>
    </location>
</feature>
<dbReference type="EMBL" id="JTJC03000003">
    <property type="protein sequence ID" value="NHC35824.1"/>
    <property type="molecule type" value="Genomic_DNA"/>
</dbReference>
<sequence>MNSSKTFRNYLLVAPQTLVFVLFLVLPIIAIAIVSFWNFNGFAMTPGFTLNNYLGIFSSRVYLSTYLNTFKFAFLVWLFCLLISYPVAYFLAFHVKSPKWQTILFLICTVPFLTSNIIRMISWIPFLGREGLINQALMGLGITNQPVEIFLFSDFSVILAMVHLYCLFMVAPIFNSMMRIDRSLVTAAEDLGSSPFQIQKEIILPLSASGIAIGSIFVVTLVMGEFATMRIMSGGKSSSVGYLIKNQLDSLQYPLAAANAVVLLIVTLIIVFAILRVVDIRKEL</sequence>
<feature type="transmembrane region" description="Helical" evidence="8">
    <location>
        <begin position="72"/>
        <end position="91"/>
    </location>
</feature>
<reference evidence="10 11" key="1">
    <citation type="journal article" date="2015" name="Genome Announc.">
        <title>Draft Genome Sequence of the Terrestrial Cyanobacterium Scytonema millei VB511283, Isolated from Eastern India.</title>
        <authorList>
            <person name="Sen D."/>
            <person name="Chandrababunaidu M.M."/>
            <person name="Singh D."/>
            <person name="Sanghi N."/>
            <person name="Ghorai A."/>
            <person name="Mishra G.P."/>
            <person name="Madduluri M."/>
            <person name="Adhikary S.P."/>
            <person name="Tripathy S."/>
        </authorList>
    </citation>
    <scope>NUCLEOTIDE SEQUENCE [LARGE SCALE GENOMIC DNA]</scope>
    <source>
        <strain evidence="10 11">VB511283</strain>
    </source>
</reference>
<feature type="transmembrane region" description="Helical" evidence="8">
    <location>
        <begin position="202"/>
        <end position="223"/>
    </location>
</feature>
<evidence type="ECO:0000256" key="4">
    <source>
        <dbReference type="ARBA" id="ARBA00022475"/>
    </source>
</evidence>
<keyword evidence="11" id="KW-1185">Reference proteome</keyword>
<keyword evidence="4" id="KW-1003">Cell membrane</keyword>
<dbReference type="SUPFAM" id="SSF161098">
    <property type="entry name" value="MetI-like"/>
    <property type="match status" value="1"/>
</dbReference>
<proteinExistence type="inferred from homology"/>
<evidence type="ECO:0000313" key="10">
    <source>
        <dbReference type="EMBL" id="NHC35824.1"/>
    </source>
</evidence>
<dbReference type="PANTHER" id="PTHR42929">
    <property type="entry name" value="INNER MEMBRANE ABC TRANSPORTER PERMEASE PROTEIN YDCU-RELATED-RELATED"/>
    <property type="match status" value="1"/>
</dbReference>
<keyword evidence="5 8" id="KW-0812">Transmembrane</keyword>
<evidence type="ECO:0000256" key="7">
    <source>
        <dbReference type="ARBA" id="ARBA00023136"/>
    </source>
</evidence>
<organism evidence="10 11">
    <name type="scientific">Scytonema millei VB511283</name>
    <dbReference type="NCBI Taxonomy" id="1245923"/>
    <lineage>
        <taxon>Bacteria</taxon>
        <taxon>Bacillati</taxon>
        <taxon>Cyanobacteriota</taxon>
        <taxon>Cyanophyceae</taxon>
        <taxon>Nostocales</taxon>
        <taxon>Scytonemataceae</taxon>
        <taxon>Scytonema</taxon>
    </lineage>
</organism>
<dbReference type="CDD" id="cd06261">
    <property type="entry name" value="TM_PBP2"/>
    <property type="match status" value="1"/>
</dbReference>
<evidence type="ECO:0000256" key="6">
    <source>
        <dbReference type="ARBA" id="ARBA00022989"/>
    </source>
</evidence>
<comment type="caution">
    <text evidence="10">The sequence shown here is derived from an EMBL/GenBank/DDBJ whole genome shotgun (WGS) entry which is preliminary data.</text>
</comment>
<feature type="transmembrane region" description="Helical" evidence="8">
    <location>
        <begin position="149"/>
        <end position="174"/>
    </location>
</feature>
<dbReference type="PANTHER" id="PTHR42929:SF1">
    <property type="entry name" value="INNER MEMBRANE ABC TRANSPORTER PERMEASE PROTEIN YDCU-RELATED"/>
    <property type="match status" value="1"/>
</dbReference>
<evidence type="ECO:0000256" key="8">
    <source>
        <dbReference type="SAM" id="Phobius"/>
    </source>
</evidence>
<evidence type="ECO:0000256" key="3">
    <source>
        <dbReference type="ARBA" id="ARBA00022448"/>
    </source>
</evidence>
<dbReference type="GO" id="GO:0055085">
    <property type="term" value="P:transmembrane transport"/>
    <property type="evidence" value="ECO:0007669"/>
    <property type="project" value="InterPro"/>
</dbReference>
<dbReference type="InterPro" id="IPR035906">
    <property type="entry name" value="MetI-like_sf"/>
</dbReference>